<dbReference type="Proteomes" id="UP000039865">
    <property type="component" value="Unassembled WGS sequence"/>
</dbReference>
<organism evidence="1 2">
    <name type="scientific">Stylonychia lemnae</name>
    <name type="common">Ciliate</name>
    <dbReference type="NCBI Taxonomy" id="5949"/>
    <lineage>
        <taxon>Eukaryota</taxon>
        <taxon>Sar</taxon>
        <taxon>Alveolata</taxon>
        <taxon>Ciliophora</taxon>
        <taxon>Intramacronucleata</taxon>
        <taxon>Spirotrichea</taxon>
        <taxon>Stichotrichia</taxon>
        <taxon>Sporadotrichida</taxon>
        <taxon>Oxytrichidae</taxon>
        <taxon>Stylonychinae</taxon>
        <taxon>Stylonychia</taxon>
    </lineage>
</organism>
<protein>
    <submittedName>
        <fullName evidence="1">Uncharacterized protein</fullName>
    </submittedName>
</protein>
<accession>A0A078A2Q2</accession>
<name>A0A078A2Q2_STYLE</name>
<reference evidence="1 2" key="1">
    <citation type="submission" date="2014-06" db="EMBL/GenBank/DDBJ databases">
        <authorList>
            <person name="Swart Estienne"/>
        </authorList>
    </citation>
    <scope>NUCLEOTIDE SEQUENCE [LARGE SCALE GENOMIC DNA]</scope>
    <source>
        <strain evidence="1 2">130c</strain>
    </source>
</reference>
<dbReference type="InParanoid" id="A0A078A2Q2"/>
<proteinExistence type="predicted"/>
<sequence>MYSLQNGKQMKEISGVMKFSSIFFKDNYIQIHSEQGTNILFFKNKNVDKIIQIQQIHNFNNQEMIESYQRGFNQKSCSVFKRKEQDQKVEVYTMTQNINSFQELFGEEHLIQPVYPAFHFDLAYKIIIDSSAVKIYIKGEQQQVGYFDIDITDQTIKDFRIIIGQSNEEIILELTQNVNKYLKFVAGFGTVFGLFQNNLIALEILLKQKCLVGKAHWTFQLKIINKRSLI</sequence>
<dbReference type="EMBL" id="CCKQ01005338">
    <property type="protein sequence ID" value="CDW76548.1"/>
    <property type="molecule type" value="Genomic_DNA"/>
</dbReference>
<evidence type="ECO:0000313" key="2">
    <source>
        <dbReference type="Proteomes" id="UP000039865"/>
    </source>
</evidence>
<keyword evidence="2" id="KW-1185">Reference proteome</keyword>
<gene>
    <name evidence="1" type="primary">Contig11058.g11824</name>
    <name evidence="1" type="ORF">STYLEM_5507</name>
</gene>
<evidence type="ECO:0000313" key="1">
    <source>
        <dbReference type="EMBL" id="CDW76548.1"/>
    </source>
</evidence>
<dbReference type="AlphaFoldDB" id="A0A078A2Q2"/>